<organism evidence="2 3">
    <name type="scientific">Rhodopseudomonas rhenobacensis</name>
    <dbReference type="NCBI Taxonomy" id="87461"/>
    <lineage>
        <taxon>Bacteria</taxon>
        <taxon>Pseudomonadati</taxon>
        <taxon>Pseudomonadota</taxon>
        <taxon>Alphaproteobacteria</taxon>
        <taxon>Hyphomicrobiales</taxon>
        <taxon>Nitrobacteraceae</taxon>
        <taxon>Rhodopseudomonas</taxon>
    </lineage>
</organism>
<dbReference type="RefSeq" id="WP_184253257.1">
    <property type="nucleotide sequence ID" value="NZ_JACHIH010000001.1"/>
</dbReference>
<keyword evidence="3" id="KW-1185">Reference proteome</keyword>
<dbReference type="Proteomes" id="UP000542353">
    <property type="component" value="Unassembled WGS sequence"/>
</dbReference>
<name>A0A7W7YZX6_9BRAD</name>
<accession>A0A7W7YZX6</accession>
<reference evidence="2 3" key="1">
    <citation type="submission" date="2020-08" db="EMBL/GenBank/DDBJ databases">
        <title>Genomic Encyclopedia of Type Strains, Phase IV (KMG-IV): sequencing the most valuable type-strain genomes for metagenomic binning, comparative biology and taxonomic classification.</title>
        <authorList>
            <person name="Goeker M."/>
        </authorList>
    </citation>
    <scope>NUCLEOTIDE SEQUENCE [LARGE SCALE GENOMIC DNA]</scope>
    <source>
        <strain evidence="2 3">DSM 12706</strain>
    </source>
</reference>
<dbReference type="EMBL" id="JACHIH010000001">
    <property type="protein sequence ID" value="MBB5045444.1"/>
    <property type="molecule type" value="Genomic_DNA"/>
</dbReference>
<proteinExistence type="predicted"/>
<feature type="compositionally biased region" description="Basic and acidic residues" evidence="1">
    <location>
        <begin position="9"/>
        <end position="21"/>
    </location>
</feature>
<sequence length="55" mass="6119">MFGLMAIRPKTEKPKPAKIDPNKPPPRPASDDDDIYAAGDICAPEPDRDDEQRDL</sequence>
<comment type="caution">
    <text evidence="2">The sequence shown here is derived from an EMBL/GenBank/DDBJ whole genome shotgun (WGS) entry which is preliminary data.</text>
</comment>
<evidence type="ECO:0000313" key="2">
    <source>
        <dbReference type="EMBL" id="MBB5045444.1"/>
    </source>
</evidence>
<feature type="region of interest" description="Disordered" evidence="1">
    <location>
        <begin position="1"/>
        <end position="55"/>
    </location>
</feature>
<evidence type="ECO:0000256" key="1">
    <source>
        <dbReference type="SAM" id="MobiDB-lite"/>
    </source>
</evidence>
<protein>
    <submittedName>
        <fullName evidence="2">Uncharacterized protein</fullName>
    </submittedName>
</protein>
<evidence type="ECO:0000313" key="3">
    <source>
        <dbReference type="Proteomes" id="UP000542353"/>
    </source>
</evidence>
<dbReference type="AlphaFoldDB" id="A0A7W7YZX6"/>
<gene>
    <name evidence="2" type="ORF">HNR60_000173</name>
</gene>